<keyword evidence="3" id="KW-1185">Reference proteome</keyword>
<evidence type="ECO:0000256" key="1">
    <source>
        <dbReference type="SAM" id="MobiDB-lite"/>
    </source>
</evidence>
<evidence type="ECO:0000313" key="3">
    <source>
        <dbReference type="Proteomes" id="UP001153069"/>
    </source>
</evidence>
<dbReference type="PANTHER" id="PTHR36981:SF1">
    <property type="entry name" value="P2X PURINORECEPTOR 7 INTRACELLULAR DOMAIN-CONTAINING PROTEIN"/>
    <property type="match status" value="1"/>
</dbReference>
<protein>
    <submittedName>
        <fullName evidence="2">Uncharacterized protein</fullName>
    </submittedName>
</protein>
<sequence>MKDGKATLGLKTWCDDQFDKACDALRVVTNKEAQARIQEKLVRDMSNKAQVSKEEEKMEKLSCFFSNHFQNMFNYCPPIAKSGLGFEGYTDYVEGVEECRFCLRAPCLLDDYYDFLFRDVAEPMELAGMSNKEIRFQLYSGSIRLWRGYMGGGNRVRVPRCMMTEIKDHYPDPEGKYVGFKPSAKQAKKQMEIYLSSDTDTDTELDGEKIAVDKDREMDEALDSALSGPCGDTPPKRMVNGNKVVAVANADATDATDDSKPAADDSKPAADEPATDNSKPAAVDDSKEKTSAVAADGLAFSPVETSKKSKKRTIQHWFPTFKDVPEQKNKKPLLSKMKGWPKEDNSKNDKLQPPPPMAL</sequence>
<dbReference type="EMBL" id="CAICTM010000063">
    <property type="protein sequence ID" value="CAB9499572.1"/>
    <property type="molecule type" value="Genomic_DNA"/>
</dbReference>
<reference evidence="2" key="1">
    <citation type="submission" date="2020-06" db="EMBL/GenBank/DDBJ databases">
        <authorList>
            <consortium name="Plant Systems Biology data submission"/>
        </authorList>
    </citation>
    <scope>NUCLEOTIDE SEQUENCE</scope>
    <source>
        <strain evidence="2">D6</strain>
    </source>
</reference>
<feature type="compositionally biased region" description="Basic and acidic residues" evidence="1">
    <location>
        <begin position="257"/>
        <end position="270"/>
    </location>
</feature>
<organism evidence="2 3">
    <name type="scientific">Seminavis robusta</name>
    <dbReference type="NCBI Taxonomy" id="568900"/>
    <lineage>
        <taxon>Eukaryota</taxon>
        <taxon>Sar</taxon>
        <taxon>Stramenopiles</taxon>
        <taxon>Ochrophyta</taxon>
        <taxon>Bacillariophyta</taxon>
        <taxon>Bacillariophyceae</taxon>
        <taxon>Bacillariophycidae</taxon>
        <taxon>Naviculales</taxon>
        <taxon>Naviculaceae</taxon>
        <taxon>Seminavis</taxon>
    </lineage>
</organism>
<proteinExistence type="predicted"/>
<dbReference type="PANTHER" id="PTHR36981">
    <property type="entry name" value="ZGC:195170"/>
    <property type="match status" value="1"/>
</dbReference>
<feature type="region of interest" description="Disordered" evidence="1">
    <location>
        <begin position="251"/>
        <end position="359"/>
    </location>
</feature>
<dbReference type="AlphaFoldDB" id="A0A9N8H4I8"/>
<comment type="caution">
    <text evidence="2">The sequence shown here is derived from an EMBL/GenBank/DDBJ whole genome shotgun (WGS) entry which is preliminary data.</text>
</comment>
<name>A0A9N8H4I8_9STRA</name>
<feature type="compositionally biased region" description="Basic and acidic residues" evidence="1">
    <location>
        <begin position="340"/>
        <end position="350"/>
    </location>
</feature>
<accession>A0A9N8H4I8</accession>
<dbReference type="Proteomes" id="UP001153069">
    <property type="component" value="Unassembled WGS sequence"/>
</dbReference>
<evidence type="ECO:0000313" key="2">
    <source>
        <dbReference type="EMBL" id="CAB9499572.1"/>
    </source>
</evidence>
<gene>
    <name evidence="2" type="ORF">SEMRO_64_G036250.1</name>
</gene>
<dbReference type="OrthoDB" id="9898867at2759"/>